<proteinExistence type="predicted"/>
<reference evidence="2" key="1">
    <citation type="submission" date="2017-09" db="EMBL/GenBank/DDBJ databases">
        <title>Polyketide synthases of a Diaporthe helianthi virulent isolate.</title>
        <authorList>
            <person name="Baroncelli R."/>
        </authorList>
    </citation>
    <scope>NUCLEOTIDE SEQUENCE [LARGE SCALE GENOMIC DNA]</scope>
    <source>
        <strain evidence="2">7/96</strain>
    </source>
</reference>
<dbReference type="AlphaFoldDB" id="A0A2P5HVA2"/>
<name>A0A2P5HVA2_DIAHE</name>
<evidence type="ECO:0000313" key="3">
    <source>
        <dbReference type="Proteomes" id="UP000094444"/>
    </source>
</evidence>
<protein>
    <submittedName>
        <fullName evidence="2">Uncharacterized protein</fullName>
    </submittedName>
</protein>
<dbReference type="EMBL" id="MAVT02000670">
    <property type="protein sequence ID" value="POS74183.1"/>
    <property type="molecule type" value="Genomic_DNA"/>
</dbReference>
<sequence length="159" mass="17846">MAPNITDTLGTVPRRVRFSDPIPPANPGPQSEPRDTHVFLRLLKIIITTEISHPPQRQELVWNNRAKGWRLSGERSERNIGDIAELFDDLPRHGSLLRVLLAPTVHRGAREPVEVAWDASRCCFHGLSQDLGGLAVALGEMKDMVKNPWARQFVGYLLT</sequence>
<gene>
    <name evidence="2" type="ORF">DHEL01_v207423</name>
</gene>
<evidence type="ECO:0000256" key="1">
    <source>
        <dbReference type="SAM" id="MobiDB-lite"/>
    </source>
</evidence>
<comment type="caution">
    <text evidence="2">The sequence shown here is derived from an EMBL/GenBank/DDBJ whole genome shotgun (WGS) entry which is preliminary data.</text>
</comment>
<keyword evidence="3" id="KW-1185">Reference proteome</keyword>
<dbReference type="OrthoDB" id="5217916at2759"/>
<feature type="region of interest" description="Disordered" evidence="1">
    <location>
        <begin position="15"/>
        <end position="34"/>
    </location>
</feature>
<dbReference type="InParanoid" id="A0A2P5HVA2"/>
<accession>A0A2P5HVA2</accession>
<evidence type="ECO:0000313" key="2">
    <source>
        <dbReference type="EMBL" id="POS74183.1"/>
    </source>
</evidence>
<dbReference type="Proteomes" id="UP000094444">
    <property type="component" value="Unassembled WGS sequence"/>
</dbReference>
<organism evidence="2 3">
    <name type="scientific">Diaporthe helianthi</name>
    <dbReference type="NCBI Taxonomy" id="158607"/>
    <lineage>
        <taxon>Eukaryota</taxon>
        <taxon>Fungi</taxon>
        <taxon>Dikarya</taxon>
        <taxon>Ascomycota</taxon>
        <taxon>Pezizomycotina</taxon>
        <taxon>Sordariomycetes</taxon>
        <taxon>Sordariomycetidae</taxon>
        <taxon>Diaporthales</taxon>
        <taxon>Diaporthaceae</taxon>
        <taxon>Diaporthe</taxon>
    </lineage>
</organism>